<dbReference type="InterPro" id="IPR016040">
    <property type="entry name" value="NAD(P)-bd_dom"/>
</dbReference>
<dbReference type="AlphaFoldDB" id="A0AAP0FW32"/>
<sequence length="524" mass="55763">MWPLHYRLLYPSIHFFHAAAPNYALSLMAPALTSHSFRLPKLHSSQRSTAVFSSVARKPAAASPDAKRSRFFFDLDIKIPDPRSLAPVVTSPSVSLFSIRRRKEPNTVFVAGATGQSGARIVFTLLRQGFSVRAGVPDLASAQDLARLAAAYRTISPEESRRLNAVEVSLADPDSVAKAIGPATKAVVTVGSGENGPAGEVTVEDALRIVRAAGITGVGHLAVVYDSRSGSGSGQSTNNVLDGITAFFSNIFAPPSLTLADLLSNIVETDGVVYTVVKATLTDDYAPESSHALVLDKETSITGGNSKEKNRPSGEAHADAPDARDPQENSRSGLQSALRTHKVHRTFNIEVRRSTAPPPENNAATGERHHRRETSVEANCTRTRRRYRASQLQRTSTAMPAANSTKPVGNTSLNAGGYLLQDRQLHSRPAASLSAQARVSKSQVARLVAEVFSNTAVAENKVVEVSTSASASPKPVSELLSASALAPRCVCKMDAFAAVGCVTLHGAVHHTPEYHKPGADPHRA</sequence>
<dbReference type="Proteomes" id="UP001418222">
    <property type="component" value="Unassembled WGS sequence"/>
</dbReference>
<protein>
    <recommendedName>
        <fullName evidence="2">NAD(P)-binding domain-containing protein</fullName>
    </recommendedName>
</protein>
<reference evidence="3 4" key="1">
    <citation type="journal article" date="2022" name="Nat. Plants">
        <title>Genomes of leafy and leafless Platanthera orchids illuminate the evolution of mycoheterotrophy.</title>
        <authorList>
            <person name="Li M.H."/>
            <person name="Liu K.W."/>
            <person name="Li Z."/>
            <person name="Lu H.C."/>
            <person name="Ye Q.L."/>
            <person name="Zhang D."/>
            <person name="Wang J.Y."/>
            <person name="Li Y.F."/>
            <person name="Zhong Z.M."/>
            <person name="Liu X."/>
            <person name="Yu X."/>
            <person name="Liu D.K."/>
            <person name="Tu X.D."/>
            <person name="Liu B."/>
            <person name="Hao Y."/>
            <person name="Liao X.Y."/>
            <person name="Jiang Y.T."/>
            <person name="Sun W.H."/>
            <person name="Chen J."/>
            <person name="Chen Y.Q."/>
            <person name="Ai Y."/>
            <person name="Zhai J.W."/>
            <person name="Wu S.S."/>
            <person name="Zhou Z."/>
            <person name="Hsiao Y.Y."/>
            <person name="Wu W.L."/>
            <person name="Chen Y.Y."/>
            <person name="Lin Y.F."/>
            <person name="Hsu J.L."/>
            <person name="Li C.Y."/>
            <person name="Wang Z.W."/>
            <person name="Zhao X."/>
            <person name="Zhong W.Y."/>
            <person name="Ma X.K."/>
            <person name="Ma L."/>
            <person name="Huang J."/>
            <person name="Chen G.Z."/>
            <person name="Huang M.Z."/>
            <person name="Huang L."/>
            <person name="Peng D.H."/>
            <person name="Luo Y.B."/>
            <person name="Zou S.Q."/>
            <person name="Chen S.P."/>
            <person name="Lan S."/>
            <person name="Tsai W.C."/>
            <person name="Van de Peer Y."/>
            <person name="Liu Z.J."/>
        </authorList>
    </citation>
    <scope>NUCLEOTIDE SEQUENCE [LARGE SCALE GENOMIC DNA]</scope>
    <source>
        <strain evidence="3">Lor287</strain>
    </source>
</reference>
<evidence type="ECO:0000256" key="1">
    <source>
        <dbReference type="SAM" id="MobiDB-lite"/>
    </source>
</evidence>
<proteinExistence type="predicted"/>
<dbReference type="SUPFAM" id="SSF51735">
    <property type="entry name" value="NAD(P)-binding Rossmann-fold domains"/>
    <property type="match status" value="1"/>
</dbReference>
<comment type="caution">
    <text evidence="3">The sequence shown here is derived from an EMBL/GenBank/DDBJ whole genome shotgun (WGS) entry which is preliminary data.</text>
</comment>
<dbReference type="PANTHER" id="PTHR47711">
    <property type="entry name" value="PROTEIN PLASTID TRANSCRIPTIONALLY ACTIVE 16, CHLOROPLASTIC"/>
    <property type="match status" value="1"/>
</dbReference>
<feature type="compositionally biased region" description="Polar residues" evidence="1">
    <location>
        <begin position="390"/>
        <end position="410"/>
    </location>
</feature>
<gene>
    <name evidence="3" type="ORF">KSP39_PZI021798</name>
</gene>
<feature type="region of interest" description="Disordered" evidence="1">
    <location>
        <begin position="296"/>
        <end position="410"/>
    </location>
</feature>
<feature type="compositionally biased region" description="Polar residues" evidence="1">
    <location>
        <begin position="329"/>
        <end position="338"/>
    </location>
</feature>
<organism evidence="3 4">
    <name type="scientific">Platanthera zijinensis</name>
    <dbReference type="NCBI Taxonomy" id="2320716"/>
    <lineage>
        <taxon>Eukaryota</taxon>
        <taxon>Viridiplantae</taxon>
        <taxon>Streptophyta</taxon>
        <taxon>Embryophyta</taxon>
        <taxon>Tracheophyta</taxon>
        <taxon>Spermatophyta</taxon>
        <taxon>Magnoliopsida</taxon>
        <taxon>Liliopsida</taxon>
        <taxon>Asparagales</taxon>
        <taxon>Orchidaceae</taxon>
        <taxon>Orchidoideae</taxon>
        <taxon>Orchideae</taxon>
        <taxon>Orchidinae</taxon>
        <taxon>Platanthera</taxon>
    </lineage>
</organism>
<keyword evidence="4" id="KW-1185">Reference proteome</keyword>
<feature type="compositionally biased region" description="Basic and acidic residues" evidence="1">
    <location>
        <begin position="306"/>
        <end position="328"/>
    </location>
</feature>
<dbReference type="InterPro" id="IPR036291">
    <property type="entry name" value="NAD(P)-bd_dom_sf"/>
</dbReference>
<dbReference type="Pfam" id="PF13460">
    <property type="entry name" value="NAD_binding_10"/>
    <property type="match status" value="1"/>
</dbReference>
<dbReference type="Gene3D" id="3.40.50.720">
    <property type="entry name" value="NAD(P)-binding Rossmann-like Domain"/>
    <property type="match status" value="1"/>
</dbReference>
<dbReference type="EMBL" id="JBBWWQ010000019">
    <property type="protein sequence ID" value="KAK8918572.1"/>
    <property type="molecule type" value="Genomic_DNA"/>
</dbReference>
<evidence type="ECO:0000313" key="4">
    <source>
        <dbReference type="Proteomes" id="UP001418222"/>
    </source>
</evidence>
<feature type="domain" description="NAD(P)-binding" evidence="2">
    <location>
        <begin position="112"/>
        <end position="299"/>
    </location>
</feature>
<evidence type="ECO:0000313" key="3">
    <source>
        <dbReference type="EMBL" id="KAK8918572.1"/>
    </source>
</evidence>
<dbReference type="PANTHER" id="PTHR47711:SF2">
    <property type="entry name" value="PROTEIN PLASTID TRANSCRIPTIONALLY ACTIVE 16, CHLOROPLASTIC"/>
    <property type="match status" value="1"/>
</dbReference>
<evidence type="ECO:0000259" key="2">
    <source>
        <dbReference type="Pfam" id="PF13460"/>
    </source>
</evidence>
<accession>A0AAP0FW32</accession>
<name>A0AAP0FW32_9ASPA</name>